<dbReference type="GO" id="GO:0016705">
    <property type="term" value="F:oxidoreductase activity, acting on paired donors, with incorporation or reduction of molecular oxygen"/>
    <property type="evidence" value="ECO:0007669"/>
    <property type="project" value="InterPro"/>
</dbReference>
<dbReference type="GO" id="GO:0004497">
    <property type="term" value="F:monooxygenase activity"/>
    <property type="evidence" value="ECO:0007669"/>
    <property type="project" value="UniProtKB-KW"/>
</dbReference>
<name>A0A7J7INN2_9RHOD</name>
<dbReference type="PRINTS" id="PR00420">
    <property type="entry name" value="RNGMNOXGNASE"/>
</dbReference>
<dbReference type="InterPro" id="IPR010971">
    <property type="entry name" value="UbiH/COQ6"/>
</dbReference>
<evidence type="ECO:0000259" key="7">
    <source>
        <dbReference type="Pfam" id="PF01494"/>
    </source>
</evidence>
<evidence type="ECO:0000256" key="2">
    <source>
        <dbReference type="ARBA" id="ARBA00005349"/>
    </source>
</evidence>
<evidence type="ECO:0000256" key="1">
    <source>
        <dbReference type="ARBA" id="ARBA00001974"/>
    </source>
</evidence>
<dbReference type="GO" id="GO:0071949">
    <property type="term" value="F:FAD binding"/>
    <property type="evidence" value="ECO:0007669"/>
    <property type="project" value="InterPro"/>
</dbReference>
<dbReference type="Proteomes" id="UP000530660">
    <property type="component" value="Unassembled WGS sequence"/>
</dbReference>
<dbReference type="GO" id="GO:0006744">
    <property type="term" value="P:ubiquinone biosynthetic process"/>
    <property type="evidence" value="ECO:0007669"/>
    <property type="project" value="InterPro"/>
</dbReference>
<dbReference type="InterPro" id="IPR036188">
    <property type="entry name" value="FAD/NAD-bd_sf"/>
</dbReference>
<dbReference type="PANTHER" id="PTHR43876">
    <property type="entry name" value="UBIQUINONE BIOSYNTHESIS MONOOXYGENASE COQ6, MITOCHONDRIAL"/>
    <property type="match status" value="1"/>
</dbReference>
<keyword evidence="5" id="KW-0560">Oxidoreductase</keyword>
<evidence type="ECO:0000256" key="3">
    <source>
        <dbReference type="ARBA" id="ARBA00022630"/>
    </source>
</evidence>
<dbReference type="GO" id="GO:0005739">
    <property type="term" value="C:mitochondrion"/>
    <property type="evidence" value="ECO:0007669"/>
    <property type="project" value="TreeGrafter"/>
</dbReference>
<dbReference type="InterPro" id="IPR018168">
    <property type="entry name" value="Ubi_Hdrlase_CS"/>
</dbReference>
<keyword evidence="6" id="KW-0503">Monooxygenase</keyword>
<comment type="similarity">
    <text evidence="2">Belongs to the UbiH/COQ6 family.</text>
</comment>
<comment type="caution">
    <text evidence="8">The sequence shown here is derived from an EMBL/GenBank/DDBJ whole genome shotgun (WGS) entry which is preliminary data.</text>
</comment>
<keyword evidence="9" id="KW-1185">Reference proteome</keyword>
<dbReference type="AlphaFoldDB" id="A0A7J7INN2"/>
<dbReference type="OrthoDB" id="683240at2759"/>
<protein>
    <recommendedName>
        <fullName evidence="7">FAD-binding domain-containing protein</fullName>
    </recommendedName>
</protein>
<keyword evidence="4" id="KW-0274">FAD</keyword>
<dbReference type="EMBL" id="VWRR01000002">
    <property type="protein sequence ID" value="KAF6004745.1"/>
    <property type="molecule type" value="Genomic_DNA"/>
</dbReference>
<dbReference type="NCBIfam" id="TIGR01988">
    <property type="entry name" value="Ubi-OHases"/>
    <property type="match status" value="1"/>
</dbReference>
<evidence type="ECO:0000256" key="4">
    <source>
        <dbReference type="ARBA" id="ARBA00022827"/>
    </source>
</evidence>
<dbReference type="PROSITE" id="PS01304">
    <property type="entry name" value="UBIH"/>
    <property type="match status" value="1"/>
</dbReference>
<evidence type="ECO:0000256" key="6">
    <source>
        <dbReference type="ARBA" id="ARBA00023033"/>
    </source>
</evidence>
<accession>A0A7J7INN2</accession>
<gene>
    <name evidence="8" type="ORF">F1559_000835</name>
</gene>
<comment type="cofactor">
    <cofactor evidence="1">
        <name>FAD</name>
        <dbReference type="ChEBI" id="CHEBI:57692"/>
    </cofactor>
</comment>
<keyword evidence="3" id="KW-0285">Flavoprotein</keyword>
<organism evidence="8 9">
    <name type="scientific">Cyanidiococcus yangmingshanensis</name>
    <dbReference type="NCBI Taxonomy" id="2690220"/>
    <lineage>
        <taxon>Eukaryota</taxon>
        <taxon>Rhodophyta</taxon>
        <taxon>Bangiophyceae</taxon>
        <taxon>Cyanidiales</taxon>
        <taxon>Cyanidiaceae</taxon>
        <taxon>Cyanidiococcus</taxon>
    </lineage>
</organism>
<evidence type="ECO:0000313" key="9">
    <source>
        <dbReference type="Proteomes" id="UP000530660"/>
    </source>
</evidence>
<dbReference type="SUPFAM" id="SSF51905">
    <property type="entry name" value="FAD/NAD(P)-binding domain"/>
    <property type="match status" value="1"/>
</dbReference>
<dbReference type="Gene3D" id="3.50.50.60">
    <property type="entry name" value="FAD/NAD(P)-binding domain"/>
    <property type="match status" value="2"/>
</dbReference>
<feature type="domain" description="FAD-binding" evidence="7">
    <location>
        <begin position="11"/>
        <end position="399"/>
    </location>
</feature>
<proteinExistence type="inferred from homology"/>
<dbReference type="InterPro" id="IPR051205">
    <property type="entry name" value="UbiH/COQ6_monooxygenase"/>
</dbReference>
<dbReference type="Pfam" id="PF01494">
    <property type="entry name" value="FAD_binding_3"/>
    <property type="match status" value="1"/>
</dbReference>
<evidence type="ECO:0000313" key="8">
    <source>
        <dbReference type="EMBL" id="KAF6004745.1"/>
    </source>
</evidence>
<sequence length="456" mass="49268">MQTGAPPSASVDVAVVGGGIVGATLALALHQRLASPAARVLVIEPKPATPWQPIAEVASSLRTVALTPASQRFLQSLGVWQRIPKSAITCFDTLFVYGRSDMEQITFQATDRTDSESTDPTVLGYIVEERALLQTLHQCLEEASRSGGVVSTPDKPARMSDDHHALLRWSRAGLASLAWKQTQHREPVSVFASLVVAADGARSPVRERTGLGWIGQSYHQRAIVAIVENHEPNRLAIQRFLPHGPVAVLPLGVEADWLELEATEAQFLDALHEALHGVHAGEGQDAASASTRTPRQASAHLHAAVPTFRRLIPSAIDQRDRWSFPLHFGSASTYDGKRVVLVGDAAHVIHPLAGQGVNLGIADARALARILQHAWKTGRDLGDPSLLAAYTRERLPMNTMMLLSLAALRRIFAFPSATRGLGEQLASTLRGLGMRTLETVSPWRAAVVRLATGEYN</sequence>
<dbReference type="PANTHER" id="PTHR43876:SF7">
    <property type="entry name" value="UBIQUINONE BIOSYNTHESIS MONOOXYGENASE COQ6, MITOCHONDRIAL"/>
    <property type="match status" value="1"/>
</dbReference>
<evidence type="ECO:0000256" key="5">
    <source>
        <dbReference type="ARBA" id="ARBA00023002"/>
    </source>
</evidence>
<dbReference type="InterPro" id="IPR002938">
    <property type="entry name" value="FAD-bd"/>
</dbReference>
<reference evidence="8 9" key="1">
    <citation type="journal article" date="2020" name="J. Phycol.">
        <title>Comparative genome analysis reveals Cyanidiococcus gen. nov., a new extremophilic red algal genus sister to Cyanidioschyzon (Cyanidioschyzonaceae, Rhodophyta).</title>
        <authorList>
            <person name="Liu S.-L."/>
            <person name="Chiang Y.-R."/>
            <person name="Yoon H.S."/>
            <person name="Fu H.-Y."/>
        </authorList>
    </citation>
    <scope>NUCLEOTIDE SEQUENCE [LARGE SCALE GENOMIC DNA]</scope>
    <source>
        <strain evidence="8 9">THAL066</strain>
    </source>
</reference>